<evidence type="ECO:0000313" key="10">
    <source>
        <dbReference type="EMBL" id="GAA5807896.1"/>
    </source>
</evidence>
<dbReference type="PANTHER" id="PTHR47969:SF15">
    <property type="entry name" value="CHROMOSOME-ASSOCIATED KINESIN KIF4A-RELATED"/>
    <property type="match status" value="1"/>
</dbReference>
<evidence type="ECO:0000256" key="5">
    <source>
        <dbReference type="ARBA" id="ARBA00023054"/>
    </source>
</evidence>
<feature type="coiled-coil region" evidence="7">
    <location>
        <begin position="570"/>
        <end position="632"/>
    </location>
</feature>
<dbReference type="Pfam" id="PF00225">
    <property type="entry name" value="Kinesin"/>
    <property type="match status" value="1"/>
</dbReference>
<dbReference type="Proteomes" id="UP001473302">
    <property type="component" value="Unassembled WGS sequence"/>
</dbReference>
<comment type="subcellular location">
    <subcellularLocation>
        <location evidence="1">Cytoplasm</location>
    </subcellularLocation>
</comment>
<feature type="compositionally biased region" description="Low complexity" evidence="8">
    <location>
        <begin position="268"/>
        <end position="295"/>
    </location>
</feature>
<evidence type="ECO:0000256" key="3">
    <source>
        <dbReference type="ARBA" id="ARBA00022741"/>
    </source>
</evidence>
<keyword evidence="2" id="KW-0963">Cytoplasm</keyword>
<proteinExistence type="inferred from homology"/>
<dbReference type="EMBL" id="BAABUK010000003">
    <property type="protein sequence ID" value="GAA5807896.1"/>
    <property type="molecule type" value="Genomic_DNA"/>
</dbReference>
<dbReference type="InterPro" id="IPR001752">
    <property type="entry name" value="Kinesin_motor_dom"/>
</dbReference>
<feature type="coiled-coil region" evidence="7">
    <location>
        <begin position="682"/>
        <end position="762"/>
    </location>
</feature>
<keyword evidence="4 6" id="KW-0067">ATP-binding</keyword>
<protein>
    <recommendedName>
        <fullName evidence="9">Kinesin motor domain-containing protein</fullName>
    </recommendedName>
</protein>
<gene>
    <name evidence="10" type="ORF">MFLAVUS_001276</name>
</gene>
<feature type="region of interest" description="Disordered" evidence="8">
    <location>
        <begin position="134"/>
        <end position="170"/>
    </location>
</feature>
<evidence type="ECO:0000256" key="6">
    <source>
        <dbReference type="PROSITE-ProRule" id="PRU00283"/>
    </source>
</evidence>
<organism evidence="10 11">
    <name type="scientific">Mucor flavus</name>
    <dbReference type="NCBI Taxonomy" id="439312"/>
    <lineage>
        <taxon>Eukaryota</taxon>
        <taxon>Fungi</taxon>
        <taxon>Fungi incertae sedis</taxon>
        <taxon>Mucoromycota</taxon>
        <taxon>Mucoromycotina</taxon>
        <taxon>Mucoromycetes</taxon>
        <taxon>Mucorales</taxon>
        <taxon>Mucorineae</taxon>
        <taxon>Mucoraceae</taxon>
        <taxon>Mucor</taxon>
    </lineage>
</organism>
<evidence type="ECO:0000256" key="8">
    <source>
        <dbReference type="SAM" id="MobiDB-lite"/>
    </source>
</evidence>
<dbReference type="SMART" id="SM00129">
    <property type="entry name" value="KISc"/>
    <property type="match status" value="1"/>
</dbReference>
<keyword evidence="3 6" id="KW-0547">Nucleotide-binding</keyword>
<keyword evidence="6" id="KW-0505">Motor protein</keyword>
<evidence type="ECO:0000256" key="4">
    <source>
        <dbReference type="ARBA" id="ARBA00022840"/>
    </source>
</evidence>
<sequence length="1221" mass="138546">MKDSQAQMAAIQVAIRIRPLTERDRSQPRYAGDVLRAQEKHVQIVPQNKYFTYDHVFGNDTYQSDIFAALGQKPVQKFVEGYNVTMLAYGQTSSGKTYTMGTAQHTGLPDPEQIGIVPRAMSLLFDLLHQQQQQNDSSSASSSVNNDNTARNQRTLRPVSQVHHQPQQKSTYRYSVKVSFVEIYNEELIDLLNSAPPSEKPPVNIREDTKGHIYWTGVKELTVNNTDDVLCFLQQGTENRATGSTDMNDVSSRSHAIFSVTLKQEKWVPSSPTSSRAASPVPSKLQQSKQQQRLSATTKGPNNNSNNPGEDGDWVITNSKFHFVDLAGSERLKRTAAEGDRRKEGININAGLLALGNVISALGDPSKKSTHVPYRDSKLTRLLQDSLGGSAMTLMIACVSPAESNLSETLNTLQYANRARNIKNKMEKNEMEEWMTTDNMDLLRTTIAKLKNELRLAKTTTATSNNTPTKMNMMMENNNHHTNNRLLSDFSDDISSTGSPTANPDFDDLYHEQHVMIAELQTQVEELQGVGDFLRERNVLVEKELVRMHHERNNNNPSDFDFQHLVEPVIEEYEKSISGLESQLAMIRAALSHSDQGFEEQQAKIDQCEIVIDSQEKTIRELKRQIVKLLERQEKDEAYVTELEKKLMTTVEEMVHDREMMSELRSKILKLKEVDENTEHYIHDLEARLTASEAERTALKEKLSTLVETSKEEITENKEEKEIADQELTTLHEKHESGEKERQRLQDQVNELLLEIKKNQTDKEEESTIVAVAASLDEKKNSDKDKQIAELEIGFANLNQEHQDTLKELDEVLLRYQEALEHADGLQPQQKPESAEELQLLRESIQHLEYELEMSSKRENIFRQMSEEHQESAEVEKTLKTLEISNSDDLPQDAINQADHEFILHSLDVLQKKYQQLKTEVGLQQAIQMYDEGESDEFALKGSATMIDIHGKYEMQLLFYKRELKNLTVVLKEMKRLKASEAKYAAAANNNNVNSNPEHRIIMKSVVSLEEQLTEQYKKIKVEAKRFSNDILEMISLNSGLESELGIMKAKECSPMNSPDSMMSPNTIDHGNSIHNSGIHSNNSSVTSSPSIRNSFLRPPTNFSNGSGIKPPTVISHEEVPETTLVSGPDLAFQYDKNRHALQARLSIAHQDLKAHKTLIFVLENKYKITEIALNTCKKRMEGNATSVTDIEIEDLMLKMDAMQIQLETNEKKERKSLSDV</sequence>
<evidence type="ECO:0000256" key="7">
    <source>
        <dbReference type="SAM" id="Coils"/>
    </source>
</evidence>
<evidence type="ECO:0000256" key="1">
    <source>
        <dbReference type="ARBA" id="ARBA00004496"/>
    </source>
</evidence>
<evidence type="ECO:0000256" key="2">
    <source>
        <dbReference type="ARBA" id="ARBA00022490"/>
    </source>
</evidence>
<feature type="region of interest" description="Disordered" evidence="8">
    <location>
        <begin position="1077"/>
        <end position="1114"/>
    </location>
</feature>
<feature type="coiled-coil region" evidence="7">
    <location>
        <begin position="788"/>
        <end position="819"/>
    </location>
</feature>
<dbReference type="InterPro" id="IPR019821">
    <property type="entry name" value="Kinesin_motor_CS"/>
</dbReference>
<dbReference type="InterPro" id="IPR027417">
    <property type="entry name" value="P-loop_NTPase"/>
</dbReference>
<dbReference type="InterPro" id="IPR027640">
    <property type="entry name" value="Kinesin-like_fam"/>
</dbReference>
<accession>A0ABP9YM13</accession>
<keyword evidence="5 7" id="KW-0175">Coiled coil</keyword>
<keyword evidence="11" id="KW-1185">Reference proteome</keyword>
<dbReference type="PROSITE" id="PS00411">
    <property type="entry name" value="KINESIN_MOTOR_1"/>
    <property type="match status" value="1"/>
</dbReference>
<dbReference type="SUPFAM" id="SSF52540">
    <property type="entry name" value="P-loop containing nucleoside triphosphate hydrolases"/>
    <property type="match status" value="1"/>
</dbReference>
<dbReference type="InterPro" id="IPR036961">
    <property type="entry name" value="Kinesin_motor_dom_sf"/>
</dbReference>
<feature type="domain" description="Kinesin motor" evidence="9">
    <location>
        <begin position="10"/>
        <end position="422"/>
    </location>
</feature>
<reference evidence="10 11" key="1">
    <citation type="submission" date="2024-04" db="EMBL/GenBank/DDBJ databases">
        <title>genome sequences of Mucor flavus KT1a and Helicostylum pulchrum KT1b strains isolated from the surface of a dry-aged beef.</title>
        <authorList>
            <person name="Toyotome T."/>
            <person name="Hosono M."/>
            <person name="Torimaru M."/>
            <person name="Fukuda K."/>
            <person name="Mikami N."/>
        </authorList>
    </citation>
    <scope>NUCLEOTIDE SEQUENCE [LARGE SCALE GENOMIC DNA]</scope>
    <source>
        <strain evidence="10 11">KT1a</strain>
    </source>
</reference>
<feature type="compositionally biased region" description="Low complexity" evidence="8">
    <location>
        <begin position="134"/>
        <end position="148"/>
    </location>
</feature>
<feature type="region of interest" description="Disordered" evidence="8">
    <location>
        <begin position="268"/>
        <end position="314"/>
    </location>
</feature>
<feature type="compositionally biased region" description="Low complexity" evidence="8">
    <location>
        <begin position="1077"/>
        <end position="1095"/>
    </location>
</feature>
<name>A0ABP9YM13_9FUNG</name>
<feature type="binding site" evidence="6">
    <location>
        <begin position="90"/>
        <end position="97"/>
    </location>
    <ligand>
        <name>ATP</name>
        <dbReference type="ChEBI" id="CHEBI:30616"/>
    </ligand>
</feature>
<evidence type="ECO:0000259" key="9">
    <source>
        <dbReference type="PROSITE" id="PS50067"/>
    </source>
</evidence>
<dbReference type="PROSITE" id="PS50067">
    <property type="entry name" value="KINESIN_MOTOR_2"/>
    <property type="match status" value="1"/>
</dbReference>
<evidence type="ECO:0000313" key="11">
    <source>
        <dbReference type="Proteomes" id="UP001473302"/>
    </source>
</evidence>
<dbReference type="Gene3D" id="3.40.850.10">
    <property type="entry name" value="Kinesin motor domain"/>
    <property type="match status" value="1"/>
</dbReference>
<comment type="caution">
    <text evidence="10">The sequence shown here is derived from an EMBL/GenBank/DDBJ whole genome shotgun (WGS) entry which is preliminary data.</text>
</comment>
<comment type="similarity">
    <text evidence="6">Belongs to the TRAFAC class myosin-kinesin ATPase superfamily. Kinesin family.</text>
</comment>
<dbReference type="CDD" id="cd01372">
    <property type="entry name" value="KISc_KIF4"/>
    <property type="match status" value="1"/>
</dbReference>
<dbReference type="PRINTS" id="PR00380">
    <property type="entry name" value="KINESINHEAVY"/>
</dbReference>
<dbReference type="PANTHER" id="PTHR47969">
    <property type="entry name" value="CHROMOSOME-ASSOCIATED KINESIN KIF4A-RELATED"/>
    <property type="match status" value="1"/>
</dbReference>
<feature type="compositionally biased region" description="Polar residues" evidence="8">
    <location>
        <begin position="296"/>
        <end position="308"/>
    </location>
</feature>